<name>A0AAD7FF07_9AGAR</name>
<reference evidence="2" key="1">
    <citation type="submission" date="2023-03" db="EMBL/GenBank/DDBJ databases">
        <title>Massive genome expansion in bonnet fungi (Mycena s.s.) driven by repeated elements and novel gene families across ecological guilds.</title>
        <authorList>
            <consortium name="Lawrence Berkeley National Laboratory"/>
            <person name="Harder C.B."/>
            <person name="Miyauchi S."/>
            <person name="Viragh M."/>
            <person name="Kuo A."/>
            <person name="Thoen E."/>
            <person name="Andreopoulos B."/>
            <person name="Lu D."/>
            <person name="Skrede I."/>
            <person name="Drula E."/>
            <person name="Henrissat B."/>
            <person name="Morin E."/>
            <person name="Kohler A."/>
            <person name="Barry K."/>
            <person name="LaButti K."/>
            <person name="Morin E."/>
            <person name="Salamov A."/>
            <person name="Lipzen A."/>
            <person name="Mereny Z."/>
            <person name="Hegedus B."/>
            <person name="Baldrian P."/>
            <person name="Stursova M."/>
            <person name="Weitz H."/>
            <person name="Taylor A."/>
            <person name="Grigoriev I.V."/>
            <person name="Nagy L.G."/>
            <person name="Martin F."/>
            <person name="Kauserud H."/>
        </authorList>
    </citation>
    <scope>NUCLEOTIDE SEQUENCE</scope>
    <source>
        <strain evidence="2">9284</strain>
    </source>
</reference>
<accession>A0AAD7FF07</accession>
<dbReference type="AlphaFoldDB" id="A0AAD7FF07"/>
<dbReference type="InterPro" id="IPR032675">
    <property type="entry name" value="LRR_dom_sf"/>
</dbReference>
<dbReference type="SUPFAM" id="SSF81383">
    <property type="entry name" value="F-box domain"/>
    <property type="match status" value="1"/>
</dbReference>
<dbReference type="InterPro" id="IPR036047">
    <property type="entry name" value="F-box-like_dom_sf"/>
</dbReference>
<dbReference type="EMBL" id="JARKIF010000022">
    <property type="protein sequence ID" value="KAJ7616543.1"/>
    <property type="molecule type" value="Genomic_DNA"/>
</dbReference>
<feature type="domain" description="F-box" evidence="1">
    <location>
        <begin position="44"/>
        <end position="93"/>
    </location>
</feature>
<keyword evidence="3" id="KW-1185">Reference proteome</keyword>
<dbReference type="Gene3D" id="3.80.10.10">
    <property type="entry name" value="Ribonuclease Inhibitor"/>
    <property type="match status" value="1"/>
</dbReference>
<evidence type="ECO:0000313" key="2">
    <source>
        <dbReference type="EMBL" id="KAJ7616543.1"/>
    </source>
</evidence>
<protein>
    <recommendedName>
        <fullName evidence="1">F-box domain-containing protein</fullName>
    </recommendedName>
</protein>
<dbReference type="Proteomes" id="UP001221142">
    <property type="component" value="Unassembled WGS sequence"/>
</dbReference>
<comment type="caution">
    <text evidence="2">The sequence shown here is derived from an EMBL/GenBank/DDBJ whole genome shotgun (WGS) entry which is preliminary data.</text>
</comment>
<dbReference type="InterPro" id="IPR001810">
    <property type="entry name" value="F-box_dom"/>
</dbReference>
<gene>
    <name evidence="2" type="ORF">FB45DRAFT_230222</name>
</gene>
<proteinExistence type="predicted"/>
<sequence>MTTTSADSPPHSIATHRDELNRVIAFHYAQISILKAQVNALSAISALPNELIAKIFRFYAFLDRPPFDLKWTKVMLVCRRWHDIAVAEQWLWSFVKESLSSYNFKSMQQIITQLDRSGAAPLTLDVKSINADFDPHTLLQHAERIRDLEISGEAMYVIQFTHSLSTHQLPLLRNVKLDSTYKWDVIPEDSPNALPDALFDGRAPHLIELDLRQAPLNWSLLCGLTKLSLESAPDTVQPPLSILSVLEASPALTDLKLNLVLTSGMFIATRPAVTLPLLEFVWIREPVELCTELLRHLVIPPTTRLAVYGLGIDTGRDIGELLVLVRKHIRQPASPAIRCLQLDSKATGTPPGTHLRISALTATTLPDPLSDEQSASFTVNTHPQTSNALRQILNKVFKTLPYTAITHFDTSGATNFSVTSWKAAFALLPALEMIYSFAGKGPGVVTMFDALRALTQTPQTSTSAPSDGFLPHLRHIHMRAYVWRERGSEEDPVAGLWDALERLVDARIAAGSKLAVLEIDERGEGLNLSDAQLQVLFDRVGQLIRDGHDYDPVAFRKMREG</sequence>
<evidence type="ECO:0000313" key="3">
    <source>
        <dbReference type="Proteomes" id="UP001221142"/>
    </source>
</evidence>
<evidence type="ECO:0000259" key="1">
    <source>
        <dbReference type="Pfam" id="PF12937"/>
    </source>
</evidence>
<dbReference type="Pfam" id="PF12937">
    <property type="entry name" value="F-box-like"/>
    <property type="match status" value="1"/>
</dbReference>
<organism evidence="2 3">
    <name type="scientific">Roridomyces roridus</name>
    <dbReference type="NCBI Taxonomy" id="1738132"/>
    <lineage>
        <taxon>Eukaryota</taxon>
        <taxon>Fungi</taxon>
        <taxon>Dikarya</taxon>
        <taxon>Basidiomycota</taxon>
        <taxon>Agaricomycotina</taxon>
        <taxon>Agaricomycetes</taxon>
        <taxon>Agaricomycetidae</taxon>
        <taxon>Agaricales</taxon>
        <taxon>Marasmiineae</taxon>
        <taxon>Mycenaceae</taxon>
        <taxon>Roridomyces</taxon>
    </lineage>
</organism>